<dbReference type="EMBL" id="BONZ01000041">
    <property type="protein sequence ID" value="GIH16282.1"/>
    <property type="molecule type" value="Genomic_DNA"/>
</dbReference>
<accession>A0A8J3QUJ8</accession>
<dbReference type="SUPFAM" id="SSF53474">
    <property type="entry name" value="alpha/beta-Hydrolases"/>
    <property type="match status" value="1"/>
</dbReference>
<comment type="caution">
    <text evidence="2">The sequence shown here is derived from an EMBL/GenBank/DDBJ whole genome shotgun (WGS) entry which is preliminary data.</text>
</comment>
<gene>
    <name evidence="2" type="ORF">Raf01_44540</name>
</gene>
<reference evidence="2" key="1">
    <citation type="submission" date="2021-01" db="EMBL/GenBank/DDBJ databases">
        <title>Whole genome shotgun sequence of Rugosimonospora africana NBRC 104875.</title>
        <authorList>
            <person name="Komaki H."/>
            <person name="Tamura T."/>
        </authorList>
    </citation>
    <scope>NUCLEOTIDE SEQUENCE</scope>
    <source>
        <strain evidence="2">NBRC 104875</strain>
    </source>
</reference>
<evidence type="ECO:0000313" key="3">
    <source>
        <dbReference type="Proteomes" id="UP000642748"/>
    </source>
</evidence>
<dbReference type="RefSeq" id="WP_203919874.1">
    <property type="nucleotide sequence ID" value="NZ_BONZ01000041.1"/>
</dbReference>
<sequence length="293" mass="32023">MSHQNGSPQVNDAFLARYDAMLARWPVPHESVDVPGRHGTTRVNVCGVPDGPAVLLLHGGGSTSTVWWRTVGALAGTHRVVAVDVIGDSGRSVYDGEPITGLPDLMRWLDDTLDSLGVSDAVVVAHSYGGWLATQFALHAPRRVGGLVLLDPTECLCTEKLSFRLRAIPLFLSPSDARRRSFIRWETGGRELDQQWLELWSMSFGGPTKLVWPKLIRGDRLATLAAPVLLVLAGASRQNPTQKMANVASRVLPAARVVTLPDATHFTLPQQHPDEINALLREFLDERAGARKR</sequence>
<dbReference type="PRINTS" id="PR00111">
    <property type="entry name" value="ABHYDROLASE"/>
</dbReference>
<organism evidence="2 3">
    <name type="scientific">Rugosimonospora africana</name>
    <dbReference type="NCBI Taxonomy" id="556532"/>
    <lineage>
        <taxon>Bacteria</taxon>
        <taxon>Bacillati</taxon>
        <taxon>Actinomycetota</taxon>
        <taxon>Actinomycetes</taxon>
        <taxon>Micromonosporales</taxon>
        <taxon>Micromonosporaceae</taxon>
        <taxon>Rugosimonospora</taxon>
    </lineage>
</organism>
<dbReference type="Proteomes" id="UP000642748">
    <property type="component" value="Unassembled WGS sequence"/>
</dbReference>
<dbReference type="GO" id="GO:0003824">
    <property type="term" value="F:catalytic activity"/>
    <property type="evidence" value="ECO:0007669"/>
    <property type="project" value="UniProtKB-ARBA"/>
</dbReference>
<evidence type="ECO:0000313" key="2">
    <source>
        <dbReference type="EMBL" id="GIH16282.1"/>
    </source>
</evidence>
<proteinExistence type="predicted"/>
<dbReference type="InterPro" id="IPR029058">
    <property type="entry name" value="AB_hydrolase_fold"/>
</dbReference>
<name>A0A8J3QUJ8_9ACTN</name>
<protein>
    <submittedName>
        <fullName evidence="2">Carboxylesterase</fullName>
    </submittedName>
</protein>
<keyword evidence="3" id="KW-1185">Reference proteome</keyword>
<dbReference type="InterPro" id="IPR000073">
    <property type="entry name" value="AB_hydrolase_1"/>
</dbReference>
<dbReference type="PANTHER" id="PTHR43798">
    <property type="entry name" value="MONOACYLGLYCEROL LIPASE"/>
    <property type="match status" value="1"/>
</dbReference>
<feature type="domain" description="AB hydrolase-1" evidence="1">
    <location>
        <begin position="54"/>
        <end position="278"/>
    </location>
</feature>
<dbReference type="Gene3D" id="3.40.50.1820">
    <property type="entry name" value="alpha/beta hydrolase"/>
    <property type="match status" value="1"/>
</dbReference>
<dbReference type="Pfam" id="PF12697">
    <property type="entry name" value="Abhydrolase_6"/>
    <property type="match status" value="1"/>
</dbReference>
<evidence type="ECO:0000259" key="1">
    <source>
        <dbReference type="Pfam" id="PF12697"/>
    </source>
</evidence>
<dbReference type="AlphaFoldDB" id="A0A8J3QUJ8"/>
<dbReference type="InterPro" id="IPR050266">
    <property type="entry name" value="AB_hydrolase_sf"/>
</dbReference>